<accession>A0A1Q3D3J3</accession>
<organism evidence="1 2">
    <name type="scientific">Cephalotus follicularis</name>
    <name type="common">Albany pitcher plant</name>
    <dbReference type="NCBI Taxonomy" id="3775"/>
    <lineage>
        <taxon>Eukaryota</taxon>
        <taxon>Viridiplantae</taxon>
        <taxon>Streptophyta</taxon>
        <taxon>Embryophyta</taxon>
        <taxon>Tracheophyta</taxon>
        <taxon>Spermatophyta</taxon>
        <taxon>Magnoliopsida</taxon>
        <taxon>eudicotyledons</taxon>
        <taxon>Gunneridae</taxon>
        <taxon>Pentapetalae</taxon>
        <taxon>rosids</taxon>
        <taxon>fabids</taxon>
        <taxon>Oxalidales</taxon>
        <taxon>Cephalotaceae</taxon>
        <taxon>Cephalotus</taxon>
    </lineage>
</organism>
<dbReference type="Proteomes" id="UP000187406">
    <property type="component" value="Unassembled WGS sequence"/>
</dbReference>
<sequence length="105" mass="11983">GGLALLWSDDVKVEIKSFSNNHIDAMIEGVGGGCRWKATGIYGHPVHHRKKETWDFLRELGSVNMGPWLCYREFNEILDNGRRRGVVLELRDILKFICKPLMDVG</sequence>
<proteinExistence type="predicted"/>
<protein>
    <recommendedName>
        <fullName evidence="3">DUF4283 domain-containing protein</fullName>
    </recommendedName>
</protein>
<dbReference type="InParanoid" id="A0A1Q3D3J3"/>
<evidence type="ECO:0000313" key="1">
    <source>
        <dbReference type="EMBL" id="GAV86858.1"/>
    </source>
</evidence>
<comment type="caution">
    <text evidence="1">The sequence shown here is derived from an EMBL/GenBank/DDBJ whole genome shotgun (WGS) entry which is preliminary data.</text>
</comment>
<evidence type="ECO:0008006" key="3">
    <source>
        <dbReference type="Google" id="ProtNLM"/>
    </source>
</evidence>
<name>A0A1Q3D3J3_CEPFO</name>
<evidence type="ECO:0000313" key="2">
    <source>
        <dbReference type="Proteomes" id="UP000187406"/>
    </source>
</evidence>
<reference evidence="2" key="1">
    <citation type="submission" date="2016-04" db="EMBL/GenBank/DDBJ databases">
        <title>Cephalotus genome sequencing.</title>
        <authorList>
            <person name="Fukushima K."/>
            <person name="Hasebe M."/>
            <person name="Fang X."/>
        </authorList>
    </citation>
    <scope>NUCLEOTIDE SEQUENCE [LARGE SCALE GENOMIC DNA]</scope>
    <source>
        <strain evidence="2">cv. St1</strain>
    </source>
</reference>
<dbReference type="EMBL" id="BDDD01004071">
    <property type="protein sequence ID" value="GAV86858.1"/>
    <property type="molecule type" value="Genomic_DNA"/>
</dbReference>
<feature type="non-terminal residue" evidence="1">
    <location>
        <position position="1"/>
    </location>
</feature>
<keyword evidence="2" id="KW-1185">Reference proteome</keyword>
<dbReference type="OrthoDB" id="986383at2759"/>
<gene>
    <name evidence="1" type="ORF">CFOL_v3_30284</name>
</gene>
<dbReference type="AlphaFoldDB" id="A0A1Q3D3J3"/>